<evidence type="ECO:0000256" key="1">
    <source>
        <dbReference type="SAM" id="MobiDB-lite"/>
    </source>
</evidence>
<feature type="non-terminal residue" evidence="2">
    <location>
        <position position="250"/>
    </location>
</feature>
<organism evidence="2">
    <name type="scientific">mine drainage metagenome</name>
    <dbReference type="NCBI Taxonomy" id="410659"/>
    <lineage>
        <taxon>unclassified sequences</taxon>
        <taxon>metagenomes</taxon>
        <taxon>ecological metagenomes</taxon>
    </lineage>
</organism>
<proteinExistence type="predicted"/>
<reference evidence="2" key="1">
    <citation type="submission" date="2013-08" db="EMBL/GenBank/DDBJ databases">
        <authorList>
            <person name="Mendez C."/>
            <person name="Richter M."/>
            <person name="Ferrer M."/>
            <person name="Sanchez J."/>
        </authorList>
    </citation>
    <scope>NUCLEOTIDE SEQUENCE</scope>
</reference>
<feature type="non-terminal residue" evidence="2">
    <location>
        <position position="1"/>
    </location>
</feature>
<comment type="caution">
    <text evidence="2">The sequence shown here is derived from an EMBL/GenBank/DDBJ whole genome shotgun (WGS) entry which is preliminary data.</text>
</comment>
<feature type="region of interest" description="Disordered" evidence="1">
    <location>
        <begin position="170"/>
        <end position="198"/>
    </location>
</feature>
<feature type="compositionally biased region" description="Acidic residues" evidence="1">
    <location>
        <begin position="174"/>
        <end position="186"/>
    </location>
</feature>
<name>T0YAT4_9ZZZZ</name>
<gene>
    <name evidence="2" type="ORF">B1A_19546</name>
</gene>
<accession>T0YAT4</accession>
<evidence type="ECO:0000313" key="2">
    <source>
        <dbReference type="EMBL" id="EQD32326.1"/>
    </source>
</evidence>
<sequence>KDYRDIRTGTIDNSVGQVVSMARNSVDEDPNRTCSYGLHVCSFEYLASYSSTPDDRVVICKIDPADVVAIPKDYNNTKMRVSRYEVVGELESYQQERRNRLAEREIATEGATFELRIVGIERDYSDWADTLLEAGEKVEDLLADEEVEHVTVVNRNTGVQVEHRANPNFIGYSGEEDEDETSELEVESAPATPGQSAESRYRVYLGGDGPEHTHGAFAKLDMAMKYAAILYADHTGQPIFVKENGKTIAV</sequence>
<dbReference type="EMBL" id="AUZX01014423">
    <property type="protein sequence ID" value="EQD32326.1"/>
    <property type="molecule type" value="Genomic_DNA"/>
</dbReference>
<dbReference type="AlphaFoldDB" id="T0YAT4"/>
<protein>
    <submittedName>
        <fullName evidence="2">Uncharacterized protein</fullName>
    </submittedName>
</protein>
<reference evidence="2" key="2">
    <citation type="journal article" date="2014" name="ISME J.">
        <title>Microbial stratification in low pH oxic and suboxic macroscopic growths along an acid mine drainage.</title>
        <authorList>
            <person name="Mendez-Garcia C."/>
            <person name="Mesa V."/>
            <person name="Sprenger R.R."/>
            <person name="Richter M."/>
            <person name="Diez M.S."/>
            <person name="Solano J."/>
            <person name="Bargiela R."/>
            <person name="Golyshina O.V."/>
            <person name="Manteca A."/>
            <person name="Ramos J.L."/>
            <person name="Gallego J.R."/>
            <person name="Llorente I."/>
            <person name="Martins Dos Santos V.A."/>
            <person name="Jensen O.N."/>
            <person name="Pelaez A.I."/>
            <person name="Sanchez J."/>
            <person name="Ferrer M."/>
        </authorList>
    </citation>
    <scope>NUCLEOTIDE SEQUENCE</scope>
</reference>